<evidence type="ECO:0008006" key="3">
    <source>
        <dbReference type="Google" id="ProtNLM"/>
    </source>
</evidence>
<evidence type="ECO:0000313" key="1">
    <source>
        <dbReference type="EMBL" id="SKA11085.1"/>
    </source>
</evidence>
<dbReference type="STRING" id="28136.SAMN02745202_02079"/>
<dbReference type="InterPro" id="IPR012349">
    <property type="entry name" value="Split_barrel_FMN-bd"/>
</dbReference>
<proteinExistence type="predicted"/>
<evidence type="ECO:0000313" key="2">
    <source>
        <dbReference type="Proteomes" id="UP000190065"/>
    </source>
</evidence>
<name>A0A1T4R5C7_9BACT</name>
<accession>A0A1T4R5C7</accession>
<dbReference type="Gene3D" id="2.30.110.10">
    <property type="entry name" value="Electron Transport, Fmn-binding Protein, Chain A"/>
    <property type="match status" value="1"/>
</dbReference>
<protein>
    <recommendedName>
        <fullName evidence="3">Nitroimidazol reductase NimA, pyridoxamine 5'-phosphate oxidase superfamily</fullName>
    </recommendedName>
</protein>
<dbReference type="AlphaFoldDB" id="A0A1T4R5C7"/>
<dbReference type="eggNOG" id="COG3467">
    <property type="taxonomic scope" value="Bacteria"/>
</dbReference>
<dbReference type="SUPFAM" id="SSF50475">
    <property type="entry name" value="FMN-binding split barrel"/>
    <property type="match status" value="1"/>
</dbReference>
<sequence length="178" mass="20467">MTEQIICPINRDKMMKFNNETVRRRDRLMTEERALELLRTVEYGVLSMIDADGFPYGIPVNYVWDGDSSIYIHCAPEGHKLIALDKRPQVSFCIIGNVHLLPGKFTTEYESVLLRGVAHINLSPEERMQALLRLVDKLSPEFKALGAKYSEKSFHRVNIIRVDFTEFSAKCKHVHTAD</sequence>
<dbReference type="InterPro" id="IPR024747">
    <property type="entry name" value="Pyridox_Oxase-rel"/>
</dbReference>
<reference evidence="1 2" key="1">
    <citation type="submission" date="2017-02" db="EMBL/GenBank/DDBJ databases">
        <authorList>
            <person name="Peterson S.W."/>
        </authorList>
    </citation>
    <scope>NUCLEOTIDE SEQUENCE [LARGE SCALE GENOMIC DNA]</scope>
    <source>
        <strain evidence="1 2">ATCC 43324</strain>
    </source>
</reference>
<dbReference type="PANTHER" id="PTHR34071:SF2">
    <property type="entry name" value="FLAVIN-NUCLEOTIDE-BINDING PROTEIN"/>
    <property type="match status" value="1"/>
</dbReference>
<dbReference type="PANTHER" id="PTHR34071">
    <property type="entry name" value="5-NITROIMIDAZOLE ANTIBIOTICS RESISTANCE PROTEIN, NIMA-FAMILY-RELATED PROTEIN-RELATED"/>
    <property type="match status" value="1"/>
</dbReference>
<dbReference type="Pfam" id="PF12900">
    <property type="entry name" value="Pyridox_ox_2"/>
    <property type="match status" value="1"/>
</dbReference>
<dbReference type="Proteomes" id="UP000190065">
    <property type="component" value="Unassembled WGS sequence"/>
</dbReference>
<organism evidence="1 2">
    <name type="scientific">Segatella oulorum</name>
    <dbReference type="NCBI Taxonomy" id="28136"/>
    <lineage>
        <taxon>Bacteria</taxon>
        <taxon>Pseudomonadati</taxon>
        <taxon>Bacteroidota</taxon>
        <taxon>Bacteroidia</taxon>
        <taxon>Bacteroidales</taxon>
        <taxon>Prevotellaceae</taxon>
        <taxon>Segatella</taxon>
    </lineage>
</organism>
<dbReference type="EMBL" id="FUXK01000028">
    <property type="protein sequence ID" value="SKA11085.1"/>
    <property type="molecule type" value="Genomic_DNA"/>
</dbReference>
<gene>
    <name evidence="1" type="ORF">SAMN02745202_02079</name>
</gene>